<evidence type="ECO:0000256" key="5">
    <source>
        <dbReference type="ARBA" id="ARBA00022801"/>
    </source>
</evidence>
<keyword evidence="7" id="KW-0645">Protease</keyword>
<name>A0A1M6LR92_9BACT</name>
<dbReference type="RefSeq" id="WP_073475629.1">
    <property type="nucleotide sequence ID" value="NZ_FQZU01000011.1"/>
</dbReference>
<keyword evidence="7" id="KW-0812">Transmembrane</keyword>
<dbReference type="PRINTS" id="PR00727">
    <property type="entry name" value="LEADERPTASE"/>
</dbReference>
<dbReference type="GO" id="GO:0004252">
    <property type="term" value="F:serine-type endopeptidase activity"/>
    <property type="evidence" value="ECO:0007669"/>
    <property type="project" value="InterPro"/>
</dbReference>
<dbReference type="OrthoDB" id="9815782at2"/>
<dbReference type="Pfam" id="PF10502">
    <property type="entry name" value="Peptidase_S26"/>
    <property type="match status" value="1"/>
</dbReference>
<keyword evidence="7" id="KW-0472">Membrane</keyword>
<dbReference type="GO" id="GO:0016020">
    <property type="term" value="C:membrane"/>
    <property type="evidence" value="ECO:0007669"/>
    <property type="project" value="UniProtKB-SubCell"/>
</dbReference>
<evidence type="ECO:0000256" key="7">
    <source>
        <dbReference type="RuleBase" id="RU362042"/>
    </source>
</evidence>
<feature type="domain" description="Peptidase S26" evidence="9">
    <location>
        <begin position="30"/>
        <end position="203"/>
    </location>
</feature>
<dbReference type="InterPro" id="IPR019757">
    <property type="entry name" value="Pept_S26A_signal_pept_1_Lys-AS"/>
</dbReference>
<dbReference type="PANTHER" id="PTHR43390:SF1">
    <property type="entry name" value="CHLOROPLAST PROCESSING PEPTIDASE"/>
    <property type="match status" value="1"/>
</dbReference>
<feature type="transmembrane region" description="Helical" evidence="7">
    <location>
        <begin position="33"/>
        <end position="54"/>
    </location>
</feature>
<feature type="active site" evidence="6">
    <location>
        <position position="60"/>
    </location>
</feature>
<comment type="subcellular location">
    <subcellularLocation>
        <location evidence="7">Membrane</location>
        <topology evidence="7">Single-pass type II membrane protein</topology>
    </subcellularLocation>
</comment>
<dbReference type="NCBIfam" id="TIGR02227">
    <property type="entry name" value="sigpep_I_bact"/>
    <property type="match status" value="1"/>
</dbReference>
<dbReference type="Proteomes" id="UP000183994">
    <property type="component" value="Unassembled WGS sequence"/>
</dbReference>
<dbReference type="GO" id="GO:0009003">
    <property type="term" value="F:signal peptidase activity"/>
    <property type="evidence" value="ECO:0007669"/>
    <property type="project" value="UniProtKB-EC"/>
</dbReference>
<evidence type="ECO:0000313" key="11">
    <source>
        <dbReference type="Proteomes" id="UP000183994"/>
    </source>
</evidence>
<gene>
    <name evidence="10" type="ORF">SAMN02745216_02161</name>
</gene>
<sequence length="222" mass="25573">MKPKKEQKTEKPKAAPEPDEQFEKPRGIIRENLEALLIALLLALFIRAFLVAPFKIPSGSMEDTLLIGDQIFVSKFSYGVRLPFSNKVLIPTGEPDHGDIIVFIFPLNRKLDYVKRVIGLPGDEVQVHQGIVYINKKRYEKQWGILKGPENPGMPQFRDFGPITVPENCLFAMGDNRDNSSDSRYWGFVPYENLRGRAFMIYYSKDKSIFDVRWNRIAKILH</sequence>
<dbReference type="STRING" id="1121393.SAMN02745216_02161"/>
<keyword evidence="5 7" id="KW-0378">Hydrolase</keyword>
<dbReference type="PROSITE" id="PS00760">
    <property type="entry name" value="SPASE_I_2"/>
    <property type="match status" value="1"/>
</dbReference>
<evidence type="ECO:0000256" key="4">
    <source>
        <dbReference type="ARBA" id="ARBA00019232"/>
    </source>
</evidence>
<dbReference type="EMBL" id="FQZU01000011">
    <property type="protein sequence ID" value="SHJ73703.1"/>
    <property type="molecule type" value="Genomic_DNA"/>
</dbReference>
<organism evidence="10 11">
    <name type="scientific">Desulfatibacillum alkenivorans DSM 16219</name>
    <dbReference type="NCBI Taxonomy" id="1121393"/>
    <lineage>
        <taxon>Bacteria</taxon>
        <taxon>Pseudomonadati</taxon>
        <taxon>Thermodesulfobacteriota</taxon>
        <taxon>Desulfobacteria</taxon>
        <taxon>Desulfobacterales</taxon>
        <taxon>Desulfatibacillaceae</taxon>
        <taxon>Desulfatibacillum</taxon>
    </lineage>
</organism>
<protein>
    <recommendedName>
        <fullName evidence="4 7">Signal peptidase I</fullName>
        <ecNumber evidence="3 7">3.4.21.89</ecNumber>
    </recommendedName>
</protein>
<keyword evidence="7" id="KW-1133">Transmembrane helix</keyword>
<dbReference type="InterPro" id="IPR019533">
    <property type="entry name" value="Peptidase_S26"/>
</dbReference>
<dbReference type="PANTHER" id="PTHR43390">
    <property type="entry name" value="SIGNAL PEPTIDASE I"/>
    <property type="match status" value="1"/>
</dbReference>
<dbReference type="SUPFAM" id="SSF51306">
    <property type="entry name" value="LexA/Signal peptidase"/>
    <property type="match status" value="1"/>
</dbReference>
<reference evidence="11" key="1">
    <citation type="submission" date="2016-11" db="EMBL/GenBank/DDBJ databases">
        <authorList>
            <person name="Varghese N."/>
            <person name="Submissions S."/>
        </authorList>
    </citation>
    <scope>NUCLEOTIDE SEQUENCE [LARGE SCALE GENOMIC DNA]</scope>
    <source>
        <strain evidence="11">DSM 16219</strain>
    </source>
</reference>
<evidence type="ECO:0000256" key="3">
    <source>
        <dbReference type="ARBA" id="ARBA00013208"/>
    </source>
</evidence>
<dbReference type="EC" id="3.4.21.89" evidence="3 7"/>
<accession>A0A1M6LR92</accession>
<evidence type="ECO:0000313" key="10">
    <source>
        <dbReference type="EMBL" id="SHJ73703.1"/>
    </source>
</evidence>
<comment type="catalytic activity">
    <reaction evidence="1 7">
        <text>Cleavage of hydrophobic, N-terminal signal or leader sequences from secreted and periplasmic proteins.</text>
        <dbReference type="EC" id="3.4.21.89"/>
    </reaction>
</comment>
<evidence type="ECO:0000256" key="2">
    <source>
        <dbReference type="ARBA" id="ARBA00009370"/>
    </source>
</evidence>
<dbReference type="Gene3D" id="2.10.109.10">
    <property type="entry name" value="Umud Fragment, subunit A"/>
    <property type="match status" value="1"/>
</dbReference>
<evidence type="ECO:0000256" key="6">
    <source>
        <dbReference type="PIRSR" id="PIRSR600223-1"/>
    </source>
</evidence>
<dbReference type="InterPro" id="IPR000223">
    <property type="entry name" value="Pept_S26A_signal_pept_1"/>
</dbReference>
<dbReference type="GO" id="GO:0006465">
    <property type="term" value="P:signal peptide processing"/>
    <property type="evidence" value="ECO:0007669"/>
    <property type="project" value="InterPro"/>
</dbReference>
<dbReference type="CDD" id="cd06530">
    <property type="entry name" value="S26_SPase_I"/>
    <property type="match status" value="1"/>
</dbReference>
<proteinExistence type="inferred from homology"/>
<feature type="region of interest" description="Disordered" evidence="8">
    <location>
        <begin position="1"/>
        <end position="22"/>
    </location>
</feature>
<evidence type="ECO:0000256" key="1">
    <source>
        <dbReference type="ARBA" id="ARBA00000677"/>
    </source>
</evidence>
<comment type="similarity">
    <text evidence="2 7">Belongs to the peptidase S26 family.</text>
</comment>
<dbReference type="AlphaFoldDB" id="A0A1M6LR92"/>
<feature type="active site" evidence="6">
    <location>
        <position position="115"/>
    </location>
</feature>
<keyword evidence="11" id="KW-1185">Reference proteome</keyword>
<dbReference type="InterPro" id="IPR036286">
    <property type="entry name" value="LexA/Signal_pep-like_sf"/>
</dbReference>
<evidence type="ECO:0000256" key="8">
    <source>
        <dbReference type="SAM" id="MobiDB-lite"/>
    </source>
</evidence>
<evidence type="ECO:0000259" key="9">
    <source>
        <dbReference type="Pfam" id="PF10502"/>
    </source>
</evidence>